<dbReference type="Proteomes" id="UP000178379">
    <property type="component" value="Unassembled WGS sequence"/>
</dbReference>
<dbReference type="STRING" id="1817756.A2140_08615"/>
<comment type="similarity">
    <text evidence="1">Belongs to the N-Me-Phe pilin family.</text>
</comment>
<organism evidence="2 3">
    <name type="scientific">Candidatus Muproteobacteria bacterium RBG_16_62_13</name>
    <dbReference type="NCBI Taxonomy" id="1817756"/>
    <lineage>
        <taxon>Bacteria</taxon>
        <taxon>Pseudomonadati</taxon>
        <taxon>Pseudomonadota</taxon>
        <taxon>Candidatus Muproteobacteria</taxon>
    </lineage>
</organism>
<dbReference type="AlphaFoldDB" id="A0A1F6T0P8"/>
<name>A0A1F6T0P8_9PROT</name>
<dbReference type="Gene3D" id="3.30.700.10">
    <property type="entry name" value="Glycoprotein, Type 4 Pilin"/>
    <property type="match status" value="1"/>
</dbReference>
<dbReference type="SUPFAM" id="SSF54523">
    <property type="entry name" value="Pili subunits"/>
    <property type="match status" value="1"/>
</dbReference>
<proteinExistence type="inferred from homology"/>
<accession>A0A1F6T0P8</accession>
<dbReference type="InterPro" id="IPR045584">
    <property type="entry name" value="Pilin-like"/>
</dbReference>
<reference evidence="2 3" key="1">
    <citation type="journal article" date="2016" name="Nat. Commun.">
        <title>Thousands of microbial genomes shed light on interconnected biogeochemical processes in an aquifer system.</title>
        <authorList>
            <person name="Anantharaman K."/>
            <person name="Brown C.T."/>
            <person name="Hug L.A."/>
            <person name="Sharon I."/>
            <person name="Castelle C.J."/>
            <person name="Probst A.J."/>
            <person name="Thomas B.C."/>
            <person name="Singh A."/>
            <person name="Wilkins M.J."/>
            <person name="Karaoz U."/>
            <person name="Brodie E.L."/>
            <person name="Williams K.H."/>
            <person name="Hubbard S.S."/>
            <person name="Banfield J.F."/>
        </authorList>
    </citation>
    <scope>NUCLEOTIDE SEQUENCE [LARGE SCALE GENOMIC DNA]</scope>
</reference>
<feature type="non-terminal residue" evidence="2">
    <location>
        <position position="1"/>
    </location>
</feature>
<dbReference type="Pfam" id="PF00114">
    <property type="entry name" value="Pilin"/>
    <property type="match status" value="1"/>
</dbReference>
<comment type="caution">
    <text evidence="2">The sequence shown here is derived from an EMBL/GenBank/DDBJ whole genome shotgun (WGS) entry which is preliminary data.</text>
</comment>
<dbReference type="InterPro" id="IPR001082">
    <property type="entry name" value="Pilin"/>
</dbReference>
<evidence type="ECO:0000313" key="2">
    <source>
        <dbReference type="EMBL" id="OGI38529.1"/>
    </source>
</evidence>
<evidence type="ECO:0000313" key="3">
    <source>
        <dbReference type="Proteomes" id="UP000178379"/>
    </source>
</evidence>
<dbReference type="GO" id="GO:0007155">
    <property type="term" value="P:cell adhesion"/>
    <property type="evidence" value="ECO:0007669"/>
    <property type="project" value="InterPro"/>
</dbReference>
<protein>
    <submittedName>
        <fullName evidence="2">Uncharacterized protein</fullName>
    </submittedName>
</protein>
<sequence>IGIIAAIAIPQYQEYVVRARISEGFALSSSVQRAIEAAHARGLRPGQLPANPAELGLNAPETYSGIYVQSVSHNTQGQVTIVLSRHPSLGKQAGGTVVLAPLVEGDKLHWKASPDGSVPKRYLPLSYR</sequence>
<dbReference type="GO" id="GO:0009289">
    <property type="term" value="C:pilus"/>
    <property type="evidence" value="ECO:0007669"/>
    <property type="project" value="InterPro"/>
</dbReference>
<gene>
    <name evidence="2" type="ORF">A2140_08615</name>
</gene>
<dbReference type="EMBL" id="MFSQ01000120">
    <property type="protein sequence ID" value="OGI38529.1"/>
    <property type="molecule type" value="Genomic_DNA"/>
</dbReference>
<evidence type="ECO:0000256" key="1">
    <source>
        <dbReference type="ARBA" id="ARBA00005233"/>
    </source>
</evidence>